<evidence type="ECO:0000313" key="2">
    <source>
        <dbReference type="EMBL" id="MEQ2378947.1"/>
    </source>
</evidence>
<organism evidence="2 3">
    <name type="scientific">[Lactobacillus] rogosae</name>
    <dbReference type="NCBI Taxonomy" id="706562"/>
    <lineage>
        <taxon>Bacteria</taxon>
        <taxon>Bacillati</taxon>
        <taxon>Bacillota</taxon>
        <taxon>Clostridia</taxon>
        <taxon>Lachnospirales</taxon>
        <taxon>Lachnospiraceae</taxon>
        <taxon>Lachnospira</taxon>
    </lineage>
</organism>
<reference evidence="2 3" key="1">
    <citation type="submission" date="2024-03" db="EMBL/GenBank/DDBJ databases">
        <title>Human intestinal bacterial collection.</title>
        <authorList>
            <person name="Pauvert C."/>
            <person name="Hitch T.C.A."/>
            <person name="Clavel T."/>
        </authorList>
    </citation>
    <scope>NUCLEOTIDE SEQUENCE [LARGE SCALE GENOMIC DNA]</scope>
    <source>
        <strain evidence="2 3">CLA-AA-H255</strain>
    </source>
</reference>
<proteinExistence type="predicted"/>
<accession>A0ABV1BT64</accession>
<dbReference type="InterPro" id="IPR043770">
    <property type="entry name" value="DUF5716_C"/>
</dbReference>
<keyword evidence="3" id="KW-1185">Reference proteome</keyword>
<protein>
    <submittedName>
        <fullName evidence="2">DUF5716 family protein</fullName>
    </submittedName>
</protein>
<comment type="caution">
    <text evidence="2">The sequence shown here is derived from an EMBL/GenBank/DDBJ whole genome shotgun (WGS) entry which is preliminary data.</text>
</comment>
<dbReference type="EMBL" id="JBBMER010000002">
    <property type="protein sequence ID" value="MEQ2378947.1"/>
    <property type="molecule type" value="Genomic_DNA"/>
</dbReference>
<evidence type="ECO:0000313" key="3">
    <source>
        <dbReference type="Proteomes" id="UP001442364"/>
    </source>
</evidence>
<evidence type="ECO:0000259" key="1">
    <source>
        <dbReference type="Pfam" id="PF18980"/>
    </source>
</evidence>
<dbReference type="Proteomes" id="UP001442364">
    <property type="component" value="Unassembled WGS sequence"/>
</dbReference>
<sequence>MNDTDLIIGVELLEDNMQMCVYDSELKAPVAADTEKDKTLSENIKAVINKKNASSVASICVVVPDFTKDTLEIVKEELYNAGVANEQYQIISRIESFAYYAYSQKKELYQNGTVLMDYNASGIDVYRLYCNKIGDMQYILQEHTLSQPEGSTIEKASHSVTLYMTEYFKKHRASSVYLTGMGFDVDRLPDEFTKVLVAGRKAFVGQNLYVRGACFAALEYISPQVFGNVCLLTDGRIKADIETDISEHGRPMKFRIVKMGTNWYMAERTIDFIIEDVSVINFQIIWPDGKYIEKQVDISSIPYREGKTTRISMNVKASSQDKCIVTVKDLGFGEIYQASDSVIVEELDLSEADV</sequence>
<gene>
    <name evidence="2" type="ORF">WMO14_03480</name>
</gene>
<dbReference type="RefSeq" id="WP_349153286.1">
    <property type="nucleotide sequence ID" value="NZ_JBBMER010000002.1"/>
</dbReference>
<feature type="domain" description="DUF5716" evidence="1">
    <location>
        <begin position="59"/>
        <end position="349"/>
    </location>
</feature>
<name>A0ABV1BT64_9FIRM</name>
<dbReference type="Pfam" id="PF18980">
    <property type="entry name" value="DUF5716_C"/>
    <property type="match status" value="1"/>
</dbReference>